<feature type="region of interest" description="Disordered" evidence="1">
    <location>
        <begin position="1"/>
        <end position="179"/>
    </location>
</feature>
<keyword evidence="4" id="KW-1185">Reference proteome</keyword>
<feature type="compositionally biased region" description="Basic and acidic residues" evidence="1">
    <location>
        <begin position="414"/>
        <end position="423"/>
    </location>
</feature>
<feature type="region of interest" description="Disordered" evidence="1">
    <location>
        <begin position="263"/>
        <end position="289"/>
    </location>
</feature>
<dbReference type="PANTHER" id="PTHR15327">
    <property type="entry name" value="MICROFIBRIL-ASSOCIATED PROTEIN"/>
    <property type="match status" value="1"/>
</dbReference>
<feature type="compositionally biased region" description="Acidic residues" evidence="1">
    <location>
        <begin position="208"/>
        <end position="222"/>
    </location>
</feature>
<comment type="caution">
    <text evidence="3">The sequence shown here is derived from an EMBL/GenBank/DDBJ whole genome shotgun (WGS) entry which is preliminary data.</text>
</comment>
<name>A0ABR0M8F4_9PEZI</name>
<sequence length="423" mass="47785">YHNTFTEMLPKRMTANPVKPSRYRPGKAFAEEHSSDSESGEEEDDETSKSIPEPSRTTAAPPKAASFPSSTISTNLKKVDLNERKKEAAAKEVARLEQEAQAKAKEEEGFETESSAASAKSDSGSSESEAESEEESSSEDEAPQPKLLRPVFLKKGQRQPSIAAANAKSEEEAYAEAEAQRKEKMDALVQEQLEKDAAAKAAGKKAWDDDDEGLADEIDDTDGVDAEAERAAWRLRELRRVKREREAIELAEKELEEVERRKNLTAAEREAEDREYIEKQKAEREGRGQMGFMQKYHHRGAFFQDDDVAQELAKRDIVGARFVDDPMNRDTLPQYMQIRDMTKLGKKGGTKYRDLKSEDTGRWGEFGDRRGPRENGYGVDERFRPDRDRERTGANAGPLGERKRSWDTPGGQQDMRESKRQKT</sequence>
<accession>A0ABR0M8F4</accession>
<feature type="compositionally biased region" description="Low complexity" evidence="1">
    <location>
        <begin position="113"/>
        <end position="127"/>
    </location>
</feature>
<evidence type="ECO:0000313" key="4">
    <source>
        <dbReference type="Proteomes" id="UP001357485"/>
    </source>
</evidence>
<feature type="region of interest" description="Disordered" evidence="1">
    <location>
        <begin position="333"/>
        <end position="423"/>
    </location>
</feature>
<feature type="region of interest" description="Disordered" evidence="1">
    <location>
        <begin position="200"/>
        <end position="222"/>
    </location>
</feature>
<protein>
    <recommendedName>
        <fullName evidence="2">Micro-fibrillar-associated protein 1 C-terminal domain-containing protein</fullName>
    </recommendedName>
</protein>
<dbReference type="EMBL" id="JAVRRA010000047">
    <property type="protein sequence ID" value="KAK5295340.1"/>
    <property type="molecule type" value="Genomic_DNA"/>
</dbReference>
<proteinExistence type="predicted"/>
<dbReference type="Proteomes" id="UP001357485">
    <property type="component" value="Unassembled WGS sequence"/>
</dbReference>
<feature type="compositionally biased region" description="Basic and acidic residues" evidence="1">
    <location>
        <begin position="77"/>
        <end position="107"/>
    </location>
</feature>
<dbReference type="Pfam" id="PF06991">
    <property type="entry name" value="MFAP1"/>
    <property type="match status" value="1"/>
</dbReference>
<evidence type="ECO:0000259" key="2">
    <source>
        <dbReference type="Pfam" id="PF06991"/>
    </source>
</evidence>
<feature type="compositionally biased region" description="Low complexity" evidence="1">
    <location>
        <begin position="57"/>
        <end position="71"/>
    </location>
</feature>
<evidence type="ECO:0000313" key="3">
    <source>
        <dbReference type="EMBL" id="KAK5295340.1"/>
    </source>
</evidence>
<dbReference type="InterPro" id="IPR033194">
    <property type="entry name" value="MFAP1"/>
</dbReference>
<gene>
    <name evidence="3" type="ORF">LTR16_001081</name>
</gene>
<feature type="non-terminal residue" evidence="3">
    <location>
        <position position="1"/>
    </location>
</feature>
<feature type="compositionally biased region" description="Basic and acidic residues" evidence="1">
    <location>
        <begin position="351"/>
        <end position="392"/>
    </location>
</feature>
<organism evidence="3 4">
    <name type="scientific">Cryomyces antarcticus</name>
    <dbReference type="NCBI Taxonomy" id="329879"/>
    <lineage>
        <taxon>Eukaryota</taxon>
        <taxon>Fungi</taxon>
        <taxon>Dikarya</taxon>
        <taxon>Ascomycota</taxon>
        <taxon>Pezizomycotina</taxon>
        <taxon>Dothideomycetes</taxon>
        <taxon>Dothideomycetes incertae sedis</taxon>
        <taxon>Cryomyces</taxon>
    </lineage>
</organism>
<reference evidence="3 4" key="1">
    <citation type="submission" date="2023-08" db="EMBL/GenBank/DDBJ databases">
        <title>Black Yeasts Isolated from many extreme environments.</title>
        <authorList>
            <person name="Coleine C."/>
            <person name="Stajich J.E."/>
            <person name="Selbmann L."/>
        </authorList>
    </citation>
    <scope>NUCLEOTIDE SEQUENCE [LARGE SCALE GENOMIC DNA]</scope>
    <source>
        <strain evidence="3 4">CCFEE 536</strain>
    </source>
</reference>
<dbReference type="InterPro" id="IPR009730">
    <property type="entry name" value="MFAP1_C"/>
</dbReference>
<feature type="compositionally biased region" description="Basic and acidic residues" evidence="1">
    <location>
        <begin position="263"/>
        <end position="287"/>
    </location>
</feature>
<feature type="compositionally biased region" description="Acidic residues" evidence="1">
    <location>
        <begin position="128"/>
        <end position="142"/>
    </location>
</feature>
<feature type="domain" description="Micro-fibrillar-associated protein 1 C-terminal" evidence="2">
    <location>
        <begin position="137"/>
        <end position="360"/>
    </location>
</feature>
<evidence type="ECO:0000256" key="1">
    <source>
        <dbReference type="SAM" id="MobiDB-lite"/>
    </source>
</evidence>